<accession>A0A916XZP8</accession>
<dbReference type="Gene3D" id="1.10.10.10">
    <property type="entry name" value="Winged helix-like DNA-binding domain superfamily/Winged helix DNA-binding domain"/>
    <property type="match status" value="1"/>
</dbReference>
<feature type="domain" description="Transcriptional repressor PaaX-like N-terminal" evidence="1">
    <location>
        <begin position="14"/>
        <end position="74"/>
    </location>
</feature>
<reference evidence="4" key="1">
    <citation type="journal article" date="2014" name="Int. J. Syst. Evol. Microbiol.">
        <title>Complete genome sequence of Corynebacterium casei LMG S-19264T (=DSM 44701T), isolated from a smear-ripened cheese.</title>
        <authorList>
            <consortium name="US DOE Joint Genome Institute (JGI-PGF)"/>
            <person name="Walter F."/>
            <person name="Albersmeier A."/>
            <person name="Kalinowski J."/>
            <person name="Ruckert C."/>
        </authorList>
    </citation>
    <scope>NUCLEOTIDE SEQUENCE</scope>
    <source>
        <strain evidence="4">CGMCC 1.15152</strain>
    </source>
</reference>
<evidence type="ECO:0000313" key="5">
    <source>
        <dbReference type="Proteomes" id="UP000633205"/>
    </source>
</evidence>
<feature type="domain" description="Transcriptional repressor PaaX-like central Cas2-like" evidence="3">
    <location>
        <begin position="100"/>
        <end position="180"/>
    </location>
</feature>
<name>A0A916XZP8_9MICO</name>
<dbReference type="Pfam" id="PF20803">
    <property type="entry name" value="PaaX_M"/>
    <property type="match status" value="1"/>
</dbReference>
<protein>
    <submittedName>
        <fullName evidence="4">PaaX family transcriptional regulator</fullName>
    </submittedName>
</protein>
<dbReference type="PIRSF" id="PIRSF020623">
    <property type="entry name" value="PaaX"/>
    <property type="match status" value="1"/>
</dbReference>
<dbReference type="Proteomes" id="UP000633205">
    <property type="component" value="Unassembled WGS sequence"/>
</dbReference>
<organism evidence="4 5">
    <name type="scientific">Microbacterium faecale</name>
    <dbReference type="NCBI Taxonomy" id="1804630"/>
    <lineage>
        <taxon>Bacteria</taxon>
        <taxon>Bacillati</taxon>
        <taxon>Actinomycetota</taxon>
        <taxon>Actinomycetes</taxon>
        <taxon>Micrococcales</taxon>
        <taxon>Microbacteriaceae</taxon>
        <taxon>Microbacterium</taxon>
    </lineage>
</organism>
<dbReference type="GO" id="GO:0006351">
    <property type="term" value="P:DNA-templated transcription"/>
    <property type="evidence" value="ECO:0007669"/>
    <property type="project" value="InterPro"/>
</dbReference>
<keyword evidence="5" id="KW-1185">Reference proteome</keyword>
<gene>
    <name evidence="4" type="primary">paaX</name>
    <name evidence="4" type="ORF">GCM10010915_00710</name>
</gene>
<comment type="caution">
    <text evidence="4">The sequence shown here is derived from an EMBL/GenBank/DDBJ whole genome shotgun (WGS) entry which is preliminary data.</text>
</comment>
<dbReference type="PANTHER" id="PTHR30319:SF1">
    <property type="entry name" value="TRANSCRIPTIONAL REPRESSOR PAAX"/>
    <property type="match status" value="1"/>
</dbReference>
<evidence type="ECO:0000259" key="3">
    <source>
        <dbReference type="Pfam" id="PF20803"/>
    </source>
</evidence>
<dbReference type="AlphaFoldDB" id="A0A916XZP8"/>
<sequence length="276" mass="30988">MPSQPVTTSAGRKTKTLLLTVLGSAVAPRNVTLWQETYVRALADLGASEAAARQTISRAVSAGWLASSREGRRSRLSVPAEHRQGLDEGARRVERFGTQPPWSGEWLVLILTVPEQARALRHRFRTQLGWLGFGSLGNGVWISPHVDSEDEIRALLASAEGIGDSHLFRSATYADARPQRLANAAWDIGSLRDRYDAFVTRFTDSQPRSGPEVWSEWVELVTSWRHFPLFDPELPDHLLPPNWPRDRARELFESRNTLWLPGAFAHLEDIERSIVP</sequence>
<dbReference type="PANTHER" id="PTHR30319">
    <property type="entry name" value="PHENYLACETIC ACID REGULATOR-RELATED TRANSCRIPTIONAL REPRESSOR"/>
    <property type="match status" value="1"/>
</dbReference>
<dbReference type="Pfam" id="PF07848">
    <property type="entry name" value="PaaX"/>
    <property type="match status" value="1"/>
</dbReference>
<proteinExistence type="predicted"/>
<dbReference type="Pfam" id="PF08223">
    <property type="entry name" value="PaaX_C"/>
    <property type="match status" value="1"/>
</dbReference>
<feature type="domain" description="Transcriptional repressor PaaX-like C-terminal" evidence="2">
    <location>
        <begin position="186"/>
        <end position="267"/>
    </location>
</feature>
<dbReference type="InterPro" id="IPR011965">
    <property type="entry name" value="PaaX_trns_reg"/>
</dbReference>
<evidence type="ECO:0000259" key="1">
    <source>
        <dbReference type="Pfam" id="PF07848"/>
    </source>
</evidence>
<dbReference type="InterPro" id="IPR013225">
    <property type="entry name" value="PaaX_C"/>
</dbReference>
<reference evidence="4" key="2">
    <citation type="submission" date="2020-09" db="EMBL/GenBank/DDBJ databases">
        <authorList>
            <person name="Sun Q."/>
            <person name="Zhou Y."/>
        </authorList>
    </citation>
    <scope>NUCLEOTIDE SEQUENCE</scope>
    <source>
        <strain evidence="4">CGMCC 1.15152</strain>
    </source>
</reference>
<evidence type="ECO:0000259" key="2">
    <source>
        <dbReference type="Pfam" id="PF08223"/>
    </source>
</evidence>
<dbReference type="InterPro" id="IPR048846">
    <property type="entry name" value="PaaX-like_central"/>
</dbReference>
<dbReference type="InterPro" id="IPR036388">
    <property type="entry name" value="WH-like_DNA-bd_sf"/>
</dbReference>
<dbReference type="EMBL" id="BMHO01000001">
    <property type="protein sequence ID" value="GGD24615.1"/>
    <property type="molecule type" value="Genomic_DNA"/>
</dbReference>
<dbReference type="Gene3D" id="3.30.70.2650">
    <property type="match status" value="1"/>
</dbReference>
<dbReference type="RefSeq" id="WP_188710348.1">
    <property type="nucleotide sequence ID" value="NZ_BMHO01000001.1"/>
</dbReference>
<evidence type="ECO:0000313" key="4">
    <source>
        <dbReference type="EMBL" id="GGD24615.1"/>
    </source>
</evidence>
<dbReference type="Gene3D" id="1.20.58.1460">
    <property type="match status" value="1"/>
</dbReference>
<dbReference type="InterPro" id="IPR012906">
    <property type="entry name" value="PaaX-like_N"/>
</dbReference>